<evidence type="ECO:0000256" key="5">
    <source>
        <dbReference type="ARBA" id="ARBA00022840"/>
    </source>
</evidence>
<feature type="transmembrane region" description="Helical" evidence="9">
    <location>
        <begin position="222"/>
        <end position="242"/>
    </location>
</feature>
<evidence type="ECO:0000256" key="2">
    <source>
        <dbReference type="ARBA" id="ARBA00022448"/>
    </source>
</evidence>
<dbReference type="InterPro" id="IPR003593">
    <property type="entry name" value="AAA+_ATPase"/>
</dbReference>
<feature type="region of interest" description="Disordered" evidence="8">
    <location>
        <begin position="274"/>
        <end position="300"/>
    </location>
</feature>
<dbReference type="SUPFAM" id="SSF90123">
    <property type="entry name" value="ABC transporter transmembrane region"/>
    <property type="match status" value="2"/>
</dbReference>
<dbReference type="CDD" id="cd18596">
    <property type="entry name" value="ABC_6TM_VMR1_D1_like"/>
    <property type="match status" value="1"/>
</dbReference>
<dbReference type="InterPro" id="IPR036640">
    <property type="entry name" value="ABC1_TM_sf"/>
</dbReference>
<feature type="domain" description="ABC transmembrane type-1" evidence="11">
    <location>
        <begin position="305"/>
        <end position="490"/>
    </location>
</feature>
<keyword evidence="3 9" id="KW-0812">Transmembrane</keyword>
<comment type="caution">
    <text evidence="12">The sequence shown here is derived from an EMBL/GenBank/DDBJ whole genome shotgun (WGS) entry which is preliminary data.</text>
</comment>
<dbReference type="Pfam" id="PF00664">
    <property type="entry name" value="ABC_membrane"/>
    <property type="match status" value="2"/>
</dbReference>
<dbReference type="PANTHER" id="PTHR24223">
    <property type="entry name" value="ATP-BINDING CASSETTE SUB-FAMILY C"/>
    <property type="match status" value="1"/>
</dbReference>
<dbReference type="CDD" id="cd03250">
    <property type="entry name" value="ABCC_MRP_domain1"/>
    <property type="match status" value="1"/>
</dbReference>
<dbReference type="GeneID" id="98141952"/>
<keyword evidence="6 9" id="KW-1133">Transmembrane helix</keyword>
<proteinExistence type="predicted"/>
<feature type="compositionally biased region" description="Acidic residues" evidence="8">
    <location>
        <begin position="287"/>
        <end position="297"/>
    </location>
</feature>
<dbReference type="Gene3D" id="3.40.50.300">
    <property type="entry name" value="P-loop containing nucleotide triphosphate hydrolases"/>
    <property type="match status" value="2"/>
</dbReference>
<dbReference type="SMART" id="SM00382">
    <property type="entry name" value="AAA"/>
    <property type="match status" value="2"/>
</dbReference>
<dbReference type="PROSITE" id="PS50929">
    <property type="entry name" value="ABC_TM1F"/>
    <property type="match status" value="2"/>
</dbReference>
<feature type="transmembrane region" description="Helical" evidence="9">
    <location>
        <begin position="983"/>
        <end position="1003"/>
    </location>
</feature>
<evidence type="ECO:0000256" key="1">
    <source>
        <dbReference type="ARBA" id="ARBA00004141"/>
    </source>
</evidence>
<feature type="transmembrane region" description="Helical" evidence="9">
    <location>
        <begin position="426"/>
        <end position="447"/>
    </location>
</feature>
<evidence type="ECO:0000313" key="12">
    <source>
        <dbReference type="EMBL" id="KAL2862511.1"/>
    </source>
</evidence>
<dbReference type="Gene3D" id="1.20.1560.10">
    <property type="entry name" value="ABC transporter type 1, transmembrane domain"/>
    <property type="match status" value="2"/>
</dbReference>
<evidence type="ECO:0000256" key="3">
    <source>
        <dbReference type="ARBA" id="ARBA00022692"/>
    </source>
</evidence>
<name>A0ABR4LDI9_9EURO</name>
<accession>A0ABR4LDI9</accession>
<dbReference type="InterPro" id="IPR011527">
    <property type="entry name" value="ABC1_TM_dom"/>
</dbReference>
<dbReference type="Proteomes" id="UP001610432">
    <property type="component" value="Unassembled WGS sequence"/>
</dbReference>
<feature type="transmembrane region" description="Helical" evidence="9">
    <location>
        <begin position="77"/>
        <end position="96"/>
    </location>
</feature>
<keyword evidence="4" id="KW-0547">Nucleotide-binding</keyword>
<sequence>MGNYGSFSWVSTAWLTFQALILFQESVVASRRRTEDRYLLGCYSAFATLAIGTFIALPLASVLYLDARTATLHPQCALAVPQLVAAGILFVVNLTLPRGPNVYRDGKIVDAERSVSVLNRYTFSWAFGTMALATKNGRLNPGDLPLMAQEVRAKTLSDIFYATDGTSVRWRKWFKLYWRAFITQLVIQLFANAFHFLPHFLLLTVLQLFEDRDAGASNQLQLWLAALGLGLSMMTVSWLISLRDFVADLHLSIPVNEQLLAVITRKAMSLKDTVVTPEGSEGKDDKDGEADDSDSEDEVPRSKHSILNLLGVDVETISDFDAYSHLLLDSVLEFSITIGFLIYLLGWKPTLAGCAIPLPLTPVYYYVTKKYSEKEKVLMDRRDEKSASLTEMVRGIRQIKFSALETEWYSKVLKLRGKEIRSQQDVFRLNIYIIAIWNLGPVCMSFLSLAAYIYLNGSISASTAFTALSLFENLQDTLAILPEVITDMLDAKVSLGRIARFLGLEEHVDSRRSGDKITFEDATITWPSSSSDEITHQFELKGLNLDIPSGGLTIITGHSGSGKSLLLQALVGEADVVGGALLVPRVGSPSNPLAGQNDWIIDGMVAYVSQDPWIENATVRDAILFGLPWNPARYDEVIYACALTPDLKIFPDGDKTDIGAKGINLSGGQKWRLALARALYSRASILVLDDIFSAVDSHVGRHLRDNALTGNLSEGRTRILATHHAKLCLKSASYLVELENGSVVHAGSPDTAAADDPEHASEENMDTLDRAQSPDRIGSFARRDSNARVSKFYEEEKRATGIVNATVYKSYVQASGGHIHWISIVALFVAALVLNLAIPYWVSIWARSYENNTVDSLLSQPGDRSDMADFPAGGLQVDRRLVYYGSVYLAISLVSWFVEVTRNQIILSGSIKASKAIFEQFAESFLRSPIRFLDTTPVGQVMNRFTSDFGIFDSDLALHFASFLHSLVMIVGVIVAAVLTSPLIVGLGVLSLLGSWVVARFYVAGAREAKRLNSVAKSPIFELVESILTGLPTVRAFGREEAYLTRMYDLIDTHCQAFWHRRLFACWMSFWLSLVGAFFVAAVSMIFVSIRALDAPLAGFALSFALAMSDNISWLLSQYAELEISFNAAERIVEYTKLEKEPQTGMDVPAAWPTKGELEVTDLTVAYAPELPPVLQGLNFSIAAGERIGIVGRTGAGKSSLAMTLLRCLDLRSGTIHIDGIDTGKVRLRDLRSRVGMISQDPVVFAGPVREVLDPFNQYDDSELIDALEKVSLTAPSQKISGTDTSEPTSPGIIPLTFPIAESGKNLSQGQRQLLCLARALVSRPKILIMDEATASIDMESDLRIQRVLREEIRGCTLLVIAHRLSTIADFDRIVVLDEGRVSEMDSPRKLMEVEGGAFRGLVEGSGERQAIREMIYGEEA</sequence>
<dbReference type="PROSITE" id="PS00211">
    <property type="entry name" value="ABC_TRANSPORTER_1"/>
    <property type="match status" value="1"/>
</dbReference>
<dbReference type="PROSITE" id="PS50893">
    <property type="entry name" value="ABC_TRANSPORTER_2"/>
    <property type="match status" value="2"/>
</dbReference>
<evidence type="ECO:0000256" key="8">
    <source>
        <dbReference type="SAM" id="MobiDB-lite"/>
    </source>
</evidence>
<keyword evidence="12" id="KW-0378">Hydrolase</keyword>
<feature type="transmembrane region" description="Helical" evidence="9">
    <location>
        <begin position="176"/>
        <end position="202"/>
    </location>
</feature>
<dbReference type="InterPro" id="IPR027417">
    <property type="entry name" value="P-loop_NTPase"/>
</dbReference>
<evidence type="ECO:0000256" key="7">
    <source>
        <dbReference type="ARBA" id="ARBA00023136"/>
    </source>
</evidence>
<comment type="subcellular location">
    <subcellularLocation>
        <location evidence="1">Membrane</location>
        <topology evidence="1">Multi-pass membrane protein</topology>
    </subcellularLocation>
</comment>
<feature type="transmembrane region" description="Helical" evidence="9">
    <location>
        <begin position="40"/>
        <end position="65"/>
    </location>
</feature>
<dbReference type="RefSeq" id="XP_070881490.1">
    <property type="nucleotide sequence ID" value="XM_071026880.1"/>
</dbReference>
<evidence type="ECO:0000259" key="11">
    <source>
        <dbReference type="PROSITE" id="PS50929"/>
    </source>
</evidence>
<dbReference type="CDD" id="cd03244">
    <property type="entry name" value="ABCC_MRP_domain2"/>
    <property type="match status" value="1"/>
</dbReference>
<dbReference type="GO" id="GO:0016787">
    <property type="term" value="F:hydrolase activity"/>
    <property type="evidence" value="ECO:0007669"/>
    <property type="project" value="UniProtKB-KW"/>
</dbReference>
<evidence type="ECO:0000313" key="13">
    <source>
        <dbReference type="Proteomes" id="UP001610432"/>
    </source>
</evidence>
<gene>
    <name evidence="12" type="ORF">BJX67DRAFT_295938</name>
</gene>
<keyword evidence="2" id="KW-0813">Transport</keyword>
<dbReference type="EMBL" id="JBFXLQ010000066">
    <property type="protein sequence ID" value="KAL2862511.1"/>
    <property type="molecule type" value="Genomic_DNA"/>
</dbReference>
<keyword evidence="5" id="KW-0067">ATP-binding</keyword>
<feature type="domain" description="ABC transporter" evidence="10">
    <location>
        <begin position="1158"/>
        <end position="1404"/>
    </location>
</feature>
<dbReference type="InterPro" id="IPR003439">
    <property type="entry name" value="ABC_transporter-like_ATP-bd"/>
</dbReference>
<dbReference type="PANTHER" id="PTHR24223:SF354">
    <property type="entry name" value="BILE ACID TRANSPORTER, PUTATIVE (EUROFUNG)-RELATED"/>
    <property type="match status" value="1"/>
</dbReference>
<keyword evidence="7 9" id="KW-0472">Membrane</keyword>
<evidence type="ECO:0000259" key="10">
    <source>
        <dbReference type="PROSITE" id="PS50893"/>
    </source>
</evidence>
<protein>
    <submittedName>
        <fullName evidence="12">P-loop containing nucleoside triphosphate hydrolase protein</fullName>
    </submittedName>
</protein>
<feature type="domain" description="ABC transmembrane type-1" evidence="11">
    <location>
        <begin position="824"/>
        <end position="1123"/>
    </location>
</feature>
<dbReference type="SUPFAM" id="SSF52540">
    <property type="entry name" value="P-loop containing nucleoside triphosphate hydrolases"/>
    <property type="match status" value="2"/>
</dbReference>
<feature type="domain" description="ABC transporter" evidence="10">
    <location>
        <begin position="517"/>
        <end position="765"/>
    </location>
</feature>
<dbReference type="CDD" id="cd18604">
    <property type="entry name" value="ABC_6TM_VMR1_D2_like"/>
    <property type="match status" value="1"/>
</dbReference>
<feature type="transmembrane region" description="Helical" evidence="9">
    <location>
        <begin position="1070"/>
        <end position="1090"/>
    </location>
</feature>
<organism evidence="12 13">
    <name type="scientific">Aspergillus lucknowensis</name>
    <dbReference type="NCBI Taxonomy" id="176173"/>
    <lineage>
        <taxon>Eukaryota</taxon>
        <taxon>Fungi</taxon>
        <taxon>Dikarya</taxon>
        <taxon>Ascomycota</taxon>
        <taxon>Pezizomycotina</taxon>
        <taxon>Eurotiomycetes</taxon>
        <taxon>Eurotiomycetidae</taxon>
        <taxon>Eurotiales</taxon>
        <taxon>Aspergillaceae</taxon>
        <taxon>Aspergillus</taxon>
        <taxon>Aspergillus subgen. Nidulantes</taxon>
    </lineage>
</organism>
<evidence type="ECO:0000256" key="4">
    <source>
        <dbReference type="ARBA" id="ARBA00022741"/>
    </source>
</evidence>
<keyword evidence="13" id="KW-1185">Reference proteome</keyword>
<evidence type="ECO:0000256" key="9">
    <source>
        <dbReference type="SAM" id="Phobius"/>
    </source>
</evidence>
<feature type="transmembrane region" description="Helical" evidence="9">
    <location>
        <begin position="819"/>
        <end position="842"/>
    </location>
</feature>
<feature type="transmembrane region" description="Helical" evidence="9">
    <location>
        <begin position="6"/>
        <end position="28"/>
    </location>
</feature>
<reference evidence="12 13" key="1">
    <citation type="submission" date="2024-07" db="EMBL/GenBank/DDBJ databases">
        <title>Section-level genome sequencing and comparative genomics of Aspergillus sections Usti and Cavernicolus.</title>
        <authorList>
            <consortium name="Lawrence Berkeley National Laboratory"/>
            <person name="Nybo J.L."/>
            <person name="Vesth T.C."/>
            <person name="Theobald S."/>
            <person name="Frisvad J.C."/>
            <person name="Larsen T.O."/>
            <person name="Kjaerboelling I."/>
            <person name="Rothschild-Mancinelli K."/>
            <person name="Lyhne E.K."/>
            <person name="Kogle M.E."/>
            <person name="Barry K."/>
            <person name="Clum A."/>
            <person name="Na H."/>
            <person name="Ledsgaard L."/>
            <person name="Lin J."/>
            <person name="Lipzen A."/>
            <person name="Kuo A."/>
            <person name="Riley R."/>
            <person name="Mondo S."/>
            <person name="Labutti K."/>
            <person name="Haridas S."/>
            <person name="Pangalinan J."/>
            <person name="Salamov A.A."/>
            <person name="Simmons B.A."/>
            <person name="Magnuson J.K."/>
            <person name="Chen J."/>
            <person name="Drula E."/>
            <person name="Henrissat B."/>
            <person name="Wiebenga A."/>
            <person name="Lubbers R.J."/>
            <person name="Gomes A.C."/>
            <person name="Macurrencykelacurrency M.R."/>
            <person name="Stajich J."/>
            <person name="Grigoriev I.V."/>
            <person name="Mortensen U.H."/>
            <person name="De Vries R.P."/>
            <person name="Baker S.E."/>
            <person name="Andersen M.R."/>
        </authorList>
    </citation>
    <scope>NUCLEOTIDE SEQUENCE [LARGE SCALE GENOMIC DNA]</scope>
    <source>
        <strain evidence="12 13">CBS 449.75</strain>
    </source>
</reference>
<dbReference type="InterPro" id="IPR017871">
    <property type="entry name" value="ABC_transporter-like_CS"/>
</dbReference>
<dbReference type="Pfam" id="PF00005">
    <property type="entry name" value="ABC_tran"/>
    <property type="match status" value="2"/>
</dbReference>
<dbReference type="InterPro" id="IPR050173">
    <property type="entry name" value="ABC_transporter_C-like"/>
</dbReference>
<feature type="transmembrane region" description="Helical" evidence="9">
    <location>
        <begin position="956"/>
        <end position="977"/>
    </location>
</feature>
<evidence type="ECO:0000256" key="6">
    <source>
        <dbReference type="ARBA" id="ARBA00022989"/>
    </source>
</evidence>
<feature type="compositionally biased region" description="Basic and acidic residues" evidence="8">
    <location>
        <begin position="756"/>
        <end position="773"/>
    </location>
</feature>
<feature type="region of interest" description="Disordered" evidence="8">
    <location>
        <begin position="746"/>
        <end position="773"/>
    </location>
</feature>